<evidence type="ECO:0000313" key="1">
    <source>
        <dbReference type="EMBL" id="MBC1616431.1"/>
    </source>
</evidence>
<proteinExistence type="predicted"/>
<dbReference type="EMBL" id="JAARSH010000005">
    <property type="protein sequence ID" value="MBC1616431.1"/>
    <property type="molecule type" value="Genomic_DNA"/>
</dbReference>
<gene>
    <name evidence="1" type="ORF">HB904_09540</name>
</gene>
<reference evidence="1 2" key="1">
    <citation type="submission" date="2020-03" db="EMBL/GenBank/DDBJ databases">
        <title>Soil Listeria distribution.</title>
        <authorList>
            <person name="Liao J."/>
            <person name="Wiedmann M."/>
        </authorList>
    </citation>
    <scope>NUCLEOTIDE SEQUENCE [LARGE SCALE GENOMIC DNA]</scope>
    <source>
        <strain evidence="1 2">FSL L7-1299</strain>
    </source>
</reference>
<organism evidence="1 2">
    <name type="scientific">Listeria booriae</name>
    <dbReference type="NCBI Taxonomy" id="1552123"/>
    <lineage>
        <taxon>Bacteria</taxon>
        <taxon>Bacillati</taxon>
        <taxon>Bacillota</taxon>
        <taxon>Bacilli</taxon>
        <taxon>Bacillales</taxon>
        <taxon>Listeriaceae</taxon>
        <taxon>Listeria</taxon>
    </lineage>
</organism>
<name>A0A842AL31_9LIST</name>
<comment type="caution">
    <text evidence="1">The sequence shown here is derived from an EMBL/GenBank/DDBJ whole genome shotgun (WGS) entry which is preliminary data.</text>
</comment>
<accession>A0A842AL31</accession>
<sequence length="104" mass="11804">MYYVLLDAEGYIVAWSLSEQQGFQEIEAKAEDVNKLDFVRIVDGKAQVDEERRQQVIKAFEESSLTDVEKLTQENELLKAQGIELRDSILDLAIIIDSLGGELE</sequence>
<dbReference type="Proteomes" id="UP000574104">
    <property type="component" value="Unassembled WGS sequence"/>
</dbReference>
<evidence type="ECO:0000313" key="2">
    <source>
        <dbReference type="Proteomes" id="UP000574104"/>
    </source>
</evidence>
<dbReference type="AlphaFoldDB" id="A0A842AL31"/>
<protein>
    <submittedName>
        <fullName evidence="1">Uncharacterized protein</fullName>
    </submittedName>
</protein>